<protein>
    <submittedName>
        <fullName evidence="1">Uncharacterized protein</fullName>
    </submittedName>
</protein>
<dbReference type="Proteomes" id="UP000530660">
    <property type="component" value="Unassembled WGS sequence"/>
</dbReference>
<evidence type="ECO:0000313" key="1">
    <source>
        <dbReference type="EMBL" id="KAF6004429.1"/>
    </source>
</evidence>
<evidence type="ECO:0000313" key="2">
    <source>
        <dbReference type="Proteomes" id="UP000530660"/>
    </source>
</evidence>
<gene>
    <name evidence="1" type="ORF">F1559_002128</name>
</gene>
<accession>A0A7J7IP10</accession>
<dbReference type="EMBL" id="VWRR01000003">
    <property type="protein sequence ID" value="KAF6004429.1"/>
    <property type="molecule type" value="Genomic_DNA"/>
</dbReference>
<comment type="caution">
    <text evidence="1">The sequence shown here is derived from an EMBL/GenBank/DDBJ whole genome shotgun (WGS) entry which is preliminary data.</text>
</comment>
<reference evidence="1 2" key="1">
    <citation type="journal article" date="2020" name="J. Phycol.">
        <title>Comparative genome analysis reveals Cyanidiococcus gen. nov., a new extremophilic red algal genus sister to Cyanidioschyzon (Cyanidioschyzonaceae, Rhodophyta).</title>
        <authorList>
            <person name="Liu S.-L."/>
            <person name="Chiang Y.-R."/>
            <person name="Yoon H.S."/>
            <person name="Fu H.-Y."/>
        </authorList>
    </citation>
    <scope>NUCLEOTIDE SEQUENCE [LARGE SCALE GENOMIC DNA]</scope>
    <source>
        <strain evidence="1 2">THAL066</strain>
    </source>
</reference>
<sequence length="105" mass="11667">MVKKAGPLLASLWMQSPMEKEREENSFDAAWLGHSHAGELVGARCLFQEVHTNCVKKAFRMAFLNGNAFGLSACFMRICLGVRSKCSETYILRNTIGSREIPPSS</sequence>
<organism evidence="1 2">
    <name type="scientific">Cyanidiococcus yangmingshanensis</name>
    <dbReference type="NCBI Taxonomy" id="2690220"/>
    <lineage>
        <taxon>Eukaryota</taxon>
        <taxon>Rhodophyta</taxon>
        <taxon>Bangiophyceae</taxon>
        <taxon>Cyanidiales</taxon>
        <taxon>Cyanidiaceae</taxon>
        <taxon>Cyanidiococcus</taxon>
    </lineage>
</organism>
<name>A0A7J7IP10_9RHOD</name>
<keyword evidence="2" id="KW-1185">Reference proteome</keyword>
<dbReference type="AlphaFoldDB" id="A0A7J7IP10"/>
<proteinExistence type="predicted"/>